<dbReference type="GO" id="GO:0016887">
    <property type="term" value="F:ATP hydrolysis activity"/>
    <property type="evidence" value="ECO:0007669"/>
    <property type="project" value="InterPro"/>
</dbReference>
<dbReference type="InterPro" id="IPR027417">
    <property type="entry name" value="P-loop_NTPase"/>
</dbReference>
<protein>
    <submittedName>
        <fullName evidence="7">ATP-binding cassette domain-containing protein</fullName>
    </submittedName>
</protein>
<keyword evidence="2" id="KW-0762">Sugar transport</keyword>
<dbReference type="EMBL" id="WMII01000007">
    <property type="protein sequence ID" value="MTH64477.1"/>
    <property type="molecule type" value="Genomic_DNA"/>
</dbReference>
<dbReference type="CDD" id="cd03216">
    <property type="entry name" value="ABC_Carb_Monos_I"/>
    <property type="match status" value="1"/>
</dbReference>
<dbReference type="RefSeq" id="WP_155044334.1">
    <property type="nucleotide sequence ID" value="NZ_WMIH01000007.1"/>
</dbReference>
<gene>
    <name evidence="7" type="ORF">GL284_09345</name>
</gene>
<dbReference type="PANTHER" id="PTHR43790">
    <property type="entry name" value="CARBOHYDRATE TRANSPORT ATP-BINDING PROTEIN MG119-RELATED"/>
    <property type="match status" value="1"/>
</dbReference>
<name>A0A6L6J1C7_9RHOB</name>
<dbReference type="PROSITE" id="PS00211">
    <property type="entry name" value="ABC_TRANSPORTER_1"/>
    <property type="match status" value="1"/>
</dbReference>
<dbReference type="Gene3D" id="3.40.50.300">
    <property type="entry name" value="P-loop containing nucleotide triphosphate hydrolases"/>
    <property type="match status" value="2"/>
</dbReference>
<dbReference type="InterPro" id="IPR050107">
    <property type="entry name" value="ABC_carbohydrate_import_ATPase"/>
</dbReference>
<evidence type="ECO:0000256" key="5">
    <source>
        <dbReference type="ARBA" id="ARBA00022840"/>
    </source>
</evidence>
<reference evidence="7 8" key="1">
    <citation type="submission" date="2019-11" db="EMBL/GenBank/DDBJ databases">
        <authorList>
            <person name="Dong K."/>
        </authorList>
    </citation>
    <scope>NUCLEOTIDE SEQUENCE [LARGE SCALE GENOMIC DNA]</scope>
    <source>
        <strain evidence="7 8">DK608</strain>
    </source>
</reference>
<evidence type="ECO:0000259" key="6">
    <source>
        <dbReference type="PROSITE" id="PS50893"/>
    </source>
</evidence>
<keyword evidence="5 7" id="KW-0067">ATP-binding</keyword>
<dbReference type="Pfam" id="PF00005">
    <property type="entry name" value="ABC_tran"/>
    <property type="match status" value="1"/>
</dbReference>
<comment type="caution">
    <text evidence="7">The sequence shown here is derived from an EMBL/GenBank/DDBJ whole genome shotgun (WGS) entry which is preliminary data.</text>
</comment>
<evidence type="ECO:0000256" key="4">
    <source>
        <dbReference type="ARBA" id="ARBA00022741"/>
    </source>
</evidence>
<evidence type="ECO:0000256" key="2">
    <source>
        <dbReference type="ARBA" id="ARBA00022597"/>
    </source>
</evidence>
<evidence type="ECO:0000256" key="1">
    <source>
        <dbReference type="ARBA" id="ARBA00022448"/>
    </source>
</evidence>
<organism evidence="7 8">
    <name type="scientific">Paracoccus shanxieyensis</name>
    <dbReference type="NCBI Taxonomy" id="2675752"/>
    <lineage>
        <taxon>Bacteria</taxon>
        <taxon>Pseudomonadati</taxon>
        <taxon>Pseudomonadota</taxon>
        <taxon>Alphaproteobacteria</taxon>
        <taxon>Rhodobacterales</taxon>
        <taxon>Paracoccaceae</taxon>
        <taxon>Paracoccus</taxon>
    </lineage>
</organism>
<keyword evidence="8" id="KW-1185">Reference proteome</keyword>
<evidence type="ECO:0000313" key="8">
    <source>
        <dbReference type="Proteomes" id="UP000478740"/>
    </source>
</evidence>
<dbReference type="InterPro" id="IPR003439">
    <property type="entry name" value="ABC_transporter-like_ATP-bd"/>
</dbReference>
<evidence type="ECO:0000313" key="7">
    <source>
        <dbReference type="EMBL" id="MTH64477.1"/>
    </source>
</evidence>
<keyword evidence="3" id="KW-0677">Repeat</keyword>
<dbReference type="PANTHER" id="PTHR43790:SF9">
    <property type="entry name" value="GALACTOFURANOSE TRANSPORTER ATP-BINDING PROTEIN YTFR"/>
    <property type="match status" value="1"/>
</dbReference>
<proteinExistence type="predicted"/>
<keyword evidence="4" id="KW-0547">Nucleotide-binding</keyword>
<dbReference type="AlphaFoldDB" id="A0A6L6J1C7"/>
<dbReference type="InterPro" id="IPR017871">
    <property type="entry name" value="ABC_transporter-like_CS"/>
</dbReference>
<dbReference type="SMART" id="SM00382">
    <property type="entry name" value="AAA"/>
    <property type="match status" value="2"/>
</dbReference>
<dbReference type="InterPro" id="IPR003593">
    <property type="entry name" value="AAA+_ATPase"/>
</dbReference>
<dbReference type="Proteomes" id="UP000478740">
    <property type="component" value="Unassembled WGS sequence"/>
</dbReference>
<dbReference type="SUPFAM" id="SSF52540">
    <property type="entry name" value="P-loop containing nucleoside triphosphate hydrolases"/>
    <property type="match status" value="2"/>
</dbReference>
<accession>A0A6L6J1C7</accession>
<evidence type="ECO:0000256" key="3">
    <source>
        <dbReference type="ARBA" id="ARBA00022737"/>
    </source>
</evidence>
<dbReference type="GO" id="GO:0005524">
    <property type="term" value="F:ATP binding"/>
    <property type="evidence" value="ECO:0007669"/>
    <property type="project" value="UniProtKB-KW"/>
</dbReference>
<feature type="domain" description="ABC transporter" evidence="6">
    <location>
        <begin position="10"/>
        <end position="476"/>
    </location>
</feature>
<dbReference type="PROSITE" id="PS50893">
    <property type="entry name" value="ABC_TRANSPORTER_2"/>
    <property type="match status" value="1"/>
</dbReference>
<sequence length="480" mass="51645">MTDADRAAVVVLDGASKSFGALKALDRVTLSIGPGECLGLVGHNGAGKSTLVNLITSLFAPTEGRVAYPGHADHLSAGIRAISQEGTLCPNLTVLENLQVTQRDLTGWGWRGVAGGRVMAALDRIFPGHRIRRDTLVVDMTLAEAQMVEIAIGFAEGASPARLVVLDEPTSSLDASIAAQLMAHIRRFCGAGGAVIFISHMLGEIFDVATRIVVMRDGRCIADRPAAAFSRQGLVDLMGHVADDDHQPSAAALARALGDTSNHILRTPEGIEARRGEIVGLAGLAGHGQAEALARFYLSRSSDWRGSRDPEAVFVAGDRRRDGVMPIWSIRRNLTLAALDRLTRWGLVDQAQEQRIGTDWQKRIGIRTPDMGNPILSLSGGNQQKALFARALATHAPVVVMDDPMRGVDIGTKTEVYDMIRHEAASGRTFLWYSTEMDEIRNCDRVFVFRDGAISAELQGQDITEEAVLAASFEFGDHAA</sequence>
<keyword evidence="1" id="KW-0813">Transport</keyword>